<evidence type="ECO:0000256" key="1">
    <source>
        <dbReference type="ARBA" id="ARBA00000083"/>
    </source>
</evidence>
<feature type="region of interest" description="Disordered" evidence="11">
    <location>
        <begin position="1"/>
        <end position="40"/>
    </location>
</feature>
<dbReference type="AlphaFoldDB" id="A0A139AYJ9"/>
<dbReference type="InterPro" id="IPR016040">
    <property type="entry name" value="NAD(P)-bd_dom"/>
</dbReference>
<dbReference type="EC" id="5.1.3.2" evidence="10"/>
<dbReference type="UniPathway" id="UPA00214"/>
<comment type="cofactor">
    <cofactor evidence="2 10">
        <name>NAD(+)</name>
        <dbReference type="ChEBI" id="CHEBI:57540"/>
    </cofactor>
</comment>
<evidence type="ECO:0000256" key="7">
    <source>
        <dbReference type="ARBA" id="ARBA00037676"/>
    </source>
</evidence>
<sequence length="394" mass="42730">MFTLRRLFKRGTRSTPDADDPASASPSPAAPAASEPQEPLAKTATPAILVTGGCGYIGTHTLVELLSRGFEVIVVDDLSNSSNESTRRAEKIGGKKVLATYNISVCDGEALRDVFRRHSVEAVIHFAGLKSVTESTSNPLKYYNINVGGMVTLLEVMKEFSVFNLVFSSSATVYGHPQVEGPIDEDHPVAPTNPYGRTKLMCEDIAKDLAASDSRFKIALLRYFNPIGAHSSGLIGEDPNDIPNNLIPYVTQVLVGRLPFLRVYGDDYKTVDGTGVRDFIHVSDLALGHVSAVEYLRKQIGSESDAKDKSKENLWIWNMGTGRGFSVLEVVRAIEKAAGKNVPVVMSSRRPGDCGEVIANTTKANSDLGWSATRGIEEMAATAWLFQSTHPDVR</sequence>
<evidence type="ECO:0000256" key="4">
    <source>
        <dbReference type="ARBA" id="ARBA00005028"/>
    </source>
</evidence>
<feature type="compositionally biased region" description="Basic residues" evidence="11">
    <location>
        <begin position="1"/>
        <end position="12"/>
    </location>
</feature>
<dbReference type="GO" id="GO:0006012">
    <property type="term" value="P:galactose metabolic process"/>
    <property type="evidence" value="ECO:0007669"/>
    <property type="project" value="UniProtKB-UniPathway"/>
</dbReference>
<dbReference type="Pfam" id="PF16363">
    <property type="entry name" value="GDP_Man_Dehyd"/>
    <property type="match status" value="1"/>
</dbReference>
<evidence type="ECO:0000313" key="13">
    <source>
        <dbReference type="EMBL" id="KXS21806.1"/>
    </source>
</evidence>
<dbReference type="InterPro" id="IPR005886">
    <property type="entry name" value="UDP_G4E"/>
</dbReference>
<dbReference type="CDD" id="cd05247">
    <property type="entry name" value="UDP_G4E_1_SDR_e"/>
    <property type="match status" value="1"/>
</dbReference>
<dbReference type="NCBIfam" id="TIGR01179">
    <property type="entry name" value="galE"/>
    <property type="match status" value="1"/>
</dbReference>
<dbReference type="PANTHER" id="PTHR43725:SF47">
    <property type="entry name" value="UDP-GLUCOSE 4-EPIMERASE"/>
    <property type="match status" value="1"/>
</dbReference>
<dbReference type="OrthoDB" id="9402762at2759"/>
<dbReference type="PANTHER" id="PTHR43725">
    <property type="entry name" value="UDP-GLUCOSE 4-EPIMERASE"/>
    <property type="match status" value="1"/>
</dbReference>
<dbReference type="InterPro" id="IPR036291">
    <property type="entry name" value="NAD(P)-bd_dom_sf"/>
</dbReference>
<feature type="domain" description="NAD(P)-binding" evidence="12">
    <location>
        <begin position="49"/>
        <end position="381"/>
    </location>
</feature>
<dbReference type="STRING" id="1344416.A0A139AYJ9"/>
<comment type="similarity">
    <text evidence="10">Belongs to the NAD(P)-dependent epimerase/dehydratase family.</text>
</comment>
<evidence type="ECO:0000256" key="5">
    <source>
        <dbReference type="ARBA" id="ARBA00023027"/>
    </source>
</evidence>
<evidence type="ECO:0000256" key="11">
    <source>
        <dbReference type="SAM" id="MobiDB-lite"/>
    </source>
</evidence>
<dbReference type="Proteomes" id="UP000070544">
    <property type="component" value="Unassembled WGS sequence"/>
</dbReference>
<comment type="subunit">
    <text evidence="10">Homodimer.</text>
</comment>
<name>A0A139AYJ9_GONPJ</name>
<comment type="catalytic activity">
    <reaction evidence="1 10">
        <text>UDP-alpha-D-glucose = UDP-alpha-D-galactose</text>
        <dbReference type="Rhea" id="RHEA:22168"/>
        <dbReference type="ChEBI" id="CHEBI:58885"/>
        <dbReference type="ChEBI" id="CHEBI:66914"/>
        <dbReference type="EC" id="5.1.3.2"/>
    </reaction>
</comment>
<comment type="function">
    <text evidence="7">Mutarotase converts alpha-aldose to the beta-anomer. It is active on D-glucose, L-arabinose, D-xylose, D-galactose, maltose and lactose.</text>
</comment>
<evidence type="ECO:0000313" key="14">
    <source>
        <dbReference type="Proteomes" id="UP000070544"/>
    </source>
</evidence>
<dbReference type="GO" id="GO:0005829">
    <property type="term" value="C:cytosol"/>
    <property type="evidence" value="ECO:0007669"/>
    <property type="project" value="TreeGrafter"/>
</dbReference>
<evidence type="ECO:0000256" key="9">
    <source>
        <dbReference type="ARBA" id="ARBA00038238"/>
    </source>
</evidence>
<dbReference type="SUPFAM" id="SSF51735">
    <property type="entry name" value="NAD(P)-binding Rossmann-fold domains"/>
    <property type="match status" value="1"/>
</dbReference>
<dbReference type="OMA" id="RDYDTPD"/>
<evidence type="ECO:0000259" key="12">
    <source>
        <dbReference type="Pfam" id="PF16363"/>
    </source>
</evidence>
<dbReference type="EMBL" id="KQ965732">
    <property type="protein sequence ID" value="KXS21806.1"/>
    <property type="molecule type" value="Genomic_DNA"/>
</dbReference>
<keyword evidence="5 10" id="KW-0520">NAD</keyword>
<comment type="pathway">
    <text evidence="3 10">Carbohydrate metabolism; galactose metabolism.</text>
</comment>
<dbReference type="GO" id="GO:0003978">
    <property type="term" value="F:UDP-glucose 4-epimerase activity"/>
    <property type="evidence" value="ECO:0007669"/>
    <property type="project" value="UniProtKB-UniRule"/>
</dbReference>
<evidence type="ECO:0000256" key="3">
    <source>
        <dbReference type="ARBA" id="ARBA00004947"/>
    </source>
</evidence>
<evidence type="ECO:0000256" key="6">
    <source>
        <dbReference type="ARBA" id="ARBA00023235"/>
    </source>
</evidence>
<reference evidence="13 14" key="1">
    <citation type="journal article" date="2015" name="Genome Biol. Evol.">
        <title>Phylogenomic analyses indicate that early fungi evolved digesting cell walls of algal ancestors of land plants.</title>
        <authorList>
            <person name="Chang Y."/>
            <person name="Wang S."/>
            <person name="Sekimoto S."/>
            <person name="Aerts A.L."/>
            <person name="Choi C."/>
            <person name="Clum A."/>
            <person name="LaButti K.M."/>
            <person name="Lindquist E.A."/>
            <person name="Yee Ngan C."/>
            <person name="Ohm R.A."/>
            <person name="Salamov A.A."/>
            <person name="Grigoriev I.V."/>
            <person name="Spatafora J.W."/>
            <person name="Berbee M.L."/>
        </authorList>
    </citation>
    <scope>NUCLEOTIDE SEQUENCE [LARGE SCALE GENOMIC DNA]</scope>
    <source>
        <strain evidence="13 14">JEL478</strain>
    </source>
</reference>
<keyword evidence="6 10" id="KW-0413">Isomerase</keyword>
<organism evidence="13 14">
    <name type="scientific">Gonapodya prolifera (strain JEL478)</name>
    <name type="common">Monoblepharis prolifera</name>
    <dbReference type="NCBI Taxonomy" id="1344416"/>
    <lineage>
        <taxon>Eukaryota</taxon>
        <taxon>Fungi</taxon>
        <taxon>Fungi incertae sedis</taxon>
        <taxon>Chytridiomycota</taxon>
        <taxon>Chytridiomycota incertae sedis</taxon>
        <taxon>Monoblepharidomycetes</taxon>
        <taxon>Monoblepharidales</taxon>
        <taxon>Gonapodyaceae</taxon>
        <taxon>Gonapodya</taxon>
    </lineage>
</organism>
<evidence type="ECO:0000256" key="2">
    <source>
        <dbReference type="ARBA" id="ARBA00001911"/>
    </source>
</evidence>
<comment type="similarity">
    <text evidence="9">In the C-terminal section; belongs to the aldose epimerase family.</text>
</comment>
<gene>
    <name evidence="13" type="ORF">M427DRAFT_93227</name>
</gene>
<protein>
    <recommendedName>
        <fullName evidence="10">UDP-glucose 4-epimerase</fullName>
        <ecNumber evidence="10">5.1.3.2</ecNumber>
    </recommendedName>
</protein>
<accession>A0A139AYJ9</accession>
<keyword evidence="14" id="KW-1185">Reference proteome</keyword>
<keyword evidence="10" id="KW-0119">Carbohydrate metabolism</keyword>
<evidence type="ECO:0000256" key="8">
    <source>
        <dbReference type="ARBA" id="ARBA00037955"/>
    </source>
</evidence>
<dbReference type="Gene3D" id="3.40.50.720">
    <property type="entry name" value="NAD(P)-binding Rossmann-like Domain"/>
    <property type="match status" value="1"/>
</dbReference>
<comment type="pathway">
    <text evidence="4">Carbohydrate metabolism; hexose metabolism.</text>
</comment>
<comment type="similarity">
    <text evidence="8">In the N-terminal section; belongs to the NAD(P)-dependent epimerase/dehydratase family.</text>
</comment>
<dbReference type="Gene3D" id="3.90.25.10">
    <property type="entry name" value="UDP-galactose 4-epimerase, domain 1"/>
    <property type="match status" value="1"/>
</dbReference>
<evidence type="ECO:0000256" key="10">
    <source>
        <dbReference type="RuleBase" id="RU366046"/>
    </source>
</evidence>
<feature type="compositionally biased region" description="Low complexity" evidence="11">
    <location>
        <begin position="21"/>
        <end position="34"/>
    </location>
</feature>
<proteinExistence type="inferred from homology"/>